<organism evidence="3 4">
    <name type="scientific">Shewanella litorisediminis</name>
    <dbReference type="NCBI Taxonomy" id="1173586"/>
    <lineage>
        <taxon>Bacteria</taxon>
        <taxon>Pseudomonadati</taxon>
        <taxon>Pseudomonadota</taxon>
        <taxon>Gammaproteobacteria</taxon>
        <taxon>Alteromonadales</taxon>
        <taxon>Shewanellaceae</taxon>
        <taxon>Shewanella</taxon>
    </lineage>
</organism>
<dbReference type="PANTHER" id="PTHR21666">
    <property type="entry name" value="PEPTIDASE-RELATED"/>
    <property type="match status" value="1"/>
</dbReference>
<name>A0ABX7G3R6_9GAMM</name>
<feature type="domain" description="M23ase beta-sheet core" evidence="2">
    <location>
        <begin position="279"/>
        <end position="372"/>
    </location>
</feature>
<evidence type="ECO:0000256" key="1">
    <source>
        <dbReference type="SAM" id="Coils"/>
    </source>
</evidence>
<feature type="coiled-coil region" evidence="1">
    <location>
        <begin position="150"/>
        <end position="240"/>
    </location>
</feature>
<dbReference type="Gene3D" id="2.70.70.10">
    <property type="entry name" value="Glucose Permease (Domain IIA)"/>
    <property type="match status" value="1"/>
</dbReference>
<dbReference type="InterPro" id="IPR016047">
    <property type="entry name" value="M23ase_b-sheet_dom"/>
</dbReference>
<feature type="coiled-coil region" evidence="1">
    <location>
        <begin position="27"/>
        <end position="103"/>
    </location>
</feature>
<dbReference type="SUPFAM" id="SSF51261">
    <property type="entry name" value="Duplicated hybrid motif"/>
    <property type="match status" value="1"/>
</dbReference>
<keyword evidence="1" id="KW-0175">Coiled coil</keyword>
<evidence type="ECO:0000313" key="4">
    <source>
        <dbReference type="Proteomes" id="UP000596252"/>
    </source>
</evidence>
<evidence type="ECO:0000259" key="2">
    <source>
        <dbReference type="Pfam" id="PF01551"/>
    </source>
</evidence>
<dbReference type="Pfam" id="PF01551">
    <property type="entry name" value="Peptidase_M23"/>
    <property type="match status" value="1"/>
</dbReference>
<reference evidence="3 4" key="1">
    <citation type="journal article" date="2012" name="Antonie Van Leeuwenhoek">
        <title>Shewanella litorisediminis sp. nov., a gammaproteobacterium isolated from a tidal flat sediment.</title>
        <authorList>
            <person name="Lee M.H."/>
            <person name="Yoon J.H."/>
        </authorList>
    </citation>
    <scope>NUCLEOTIDE SEQUENCE [LARGE SCALE GENOMIC DNA]</scope>
    <source>
        <strain evidence="3 4">SMK1-12</strain>
    </source>
</reference>
<dbReference type="PANTHER" id="PTHR21666:SF270">
    <property type="entry name" value="MUREIN HYDROLASE ACTIVATOR ENVC"/>
    <property type="match status" value="1"/>
</dbReference>
<dbReference type="Proteomes" id="UP000596252">
    <property type="component" value="Chromosome"/>
</dbReference>
<dbReference type="EMBL" id="CP069213">
    <property type="protein sequence ID" value="QRH01917.1"/>
    <property type="molecule type" value="Genomic_DNA"/>
</dbReference>
<gene>
    <name evidence="3" type="ORF">JQC75_00260</name>
</gene>
<dbReference type="CDD" id="cd12797">
    <property type="entry name" value="M23_peptidase"/>
    <property type="match status" value="1"/>
</dbReference>
<dbReference type="InterPro" id="IPR050570">
    <property type="entry name" value="Cell_wall_metabolism_enzyme"/>
</dbReference>
<dbReference type="InterPro" id="IPR011055">
    <property type="entry name" value="Dup_hybrid_motif"/>
</dbReference>
<dbReference type="RefSeq" id="WP_203325578.1">
    <property type="nucleotide sequence ID" value="NZ_CP069213.1"/>
</dbReference>
<accession>A0ABX7G3R6</accession>
<protein>
    <submittedName>
        <fullName evidence="3">Peptidoglycan DD-metalloendopeptidase family protein</fullName>
    </submittedName>
</protein>
<proteinExistence type="predicted"/>
<sequence>MSQHLLWKAGVIAGFLLLSLPLQADDLARRQAELKSLQSQIAKQQSALKDTSKQREKLQGLLKQDEQAIAKVAKAMAITQASLKQVDSKLDGLKSRSKTLNAQKATQQESLSKQLASAYLAGNHDYTKMLLSQQNPATIERMLAYYQYLNNARIKAINELKQTMDELRQNHAQQLDEQEKLNQLAIEQQAQVKALETEQAQRQATLKELQKTLSSRGAELEQLQIEEASLKRVLEQAVKAVKASPKLIGLGNQRGKLNWPTKGRLTEAFGNTRSGQIKWKGVLLSAPEGQSITAISDGKVIYADWLKGFGMVLVLDHGQGYMSLYGHAQALLKSPGDTVSSGETIALVGRSGGQTQPGLYFEIRHKGQAVDPANYCRR</sequence>
<evidence type="ECO:0000313" key="3">
    <source>
        <dbReference type="EMBL" id="QRH01917.1"/>
    </source>
</evidence>
<dbReference type="Gene3D" id="6.10.250.3150">
    <property type="match status" value="1"/>
</dbReference>
<keyword evidence="4" id="KW-1185">Reference proteome</keyword>